<dbReference type="Proteomes" id="UP001152747">
    <property type="component" value="Unassembled WGS sequence"/>
</dbReference>
<gene>
    <name evidence="3" type="ORF">CAMP_LOCUS16834</name>
</gene>
<evidence type="ECO:0000256" key="1">
    <source>
        <dbReference type="SAM" id="Phobius"/>
    </source>
</evidence>
<proteinExistence type="predicted"/>
<keyword evidence="2" id="KW-0732">Signal</keyword>
<evidence type="ECO:0000313" key="3">
    <source>
        <dbReference type="EMBL" id="CAI5454197.1"/>
    </source>
</evidence>
<keyword evidence="4" id="KW-1185">Reference proteome</keyword>
<organism evidence="3 4">
    <name type="scientific">Caenorhabditis angaria</name>
    <dbReference type="NCBI Taxonomy" id="860376"/>
    <lineage>
        <taxon>Eukaryota</taxon>
        <taxon>Metazoa</taxon>
        <taxon>Ecdysozoa</taxon>
        <taxon>Nematoda</taxon>
        <taxon>Chromadorea</taxon>
        <taxon>Rhabditida</taxon>
        <taxon>Rhabditina</taxon>
        <taxon>Rhabditomorpha</taxon>
        <taxon>Rhabditoidea</taxon>
        <taxon>Rhabditidae</taxon>
        <taxon>Peloderinae</taxon>
        <taxon>Caenorhabditis</taxon>
    </lineage>
</organism>
<dbReference type="EMBL" id="CANHGI010000006">
    <property type="protein sequence ID" value="CAI5454197.1"/>
    <property type="molecule type" value="Genomic_DNA"/>
</dbReference>
<keyword evidence="1" id="KW-1133">Transmembrane helix</keyword>
<feature type="chain" id="PRO_5040377581" description="Serpentine receptor class gamma" evidence="2">
    <location>
        <begin position="17"/>
        <end position="79"/>
    </location>
</feature>
<evidence type="ECO:0000313" key="4">
    <source>
        <dbReference type="Proteomes" id="UP001152747"/>
    </source>
</evidence>
<feature type="signal peptide" evidence="2">
    <location>
        <begin position="1"/>
        <end position="16"/>
    </location>
</feature>
<comment type="caution">
    <text evidence="3">The sequence shown here is derived from an EMBL/GenBank/DDBJ whole genome shotgun (WGS) entry which is preliminary data.</text>
</comment>
<evidence type="ECO:0000256" key="2">
    <source>
        <dbReference type="SAM" id="SignalP"/>
    </source>
</evidence>
<accession>A0A9P1NAV0</accession>
<keyword evidence="1" id="KW-0812">Transmembrane</keyword>
<sequence length="79" mass="9215">MSLYLLWIVISTFISSQWNTIPITSTFHTIFVGAPIFGTIYMISINPAYLRRIKELSKFQFSSENRADRRMFKVSMITS</sequence>
<name>A0A9P1NAV0_9PELO</name>
<dbReference type="AlphaFoldDB" id="A0A9P1NAV0"/>
<protein>
    <recommendedName>
        <fullName evidence="5">Serpentine receptor class gamma</fullName>
    </recommendedName>
</protein>
<feature type="transmembrane region" description="Helical" evidence="1">
    <location>
        <begin position="26"/>
        <end position="50"/>
    </location>
</feature>
<evidence type="ECO:0008006" key="5">
    <source>
        <dbReference type="Google" id="ProtNLM"/>
    </source>
</evidence>
<keyword evidence="1" id="KW-0472">Membrane</keyword>
<reference evidence="3" key="1">
    <citation type="submission" date="2022-11" db="EMBL/GenBank/DDBJ databases">
        <authorList>
            <person name="Kikuchi T."/>
        </authorList>
    </citation>
    <scope>NUCLEOTIDE SEQUENCE</scope>
    <source>
        <strain evidence="3">PS1010</strain>
    </source>
</reference>